<proteinExistence type="predicted"/>
<feature type="domain" description="HMW1C N-terminal" evidence="1">
    <location>
        <begin position="16"/>
        <end position="137"/>
    </location>
</feature>
<evidence type="ECO:0000259" key="1">
    <source>
        <dbReference type="Pfam" id="PF18071"/>
    </source>
</evidence>
<protein>
    <submittedName>
        <fullName evidence="3">Cobalt ABC transporter permease</fullName>
    </submittedName>
</protein>
<comment type="caution">
    <text evidence="3">The sequence shown here is derived from an EMBL/GenBank/DDBJ whole genome shotgun (WGS) entry which is preliminary data.</text>
</comment>
<evidence type="ECO:0000313" key="3">
    <source>
        <dbReference type="EMBL" id="EBN6430176.1"/>
    </source>
</evidence>
<feature type="non-terminal residue" evidence="3">
    <location>
        <position position="216"/>
    </location>
</feature>
<organism evidence="3">
    <name type="scientific">Salmonella enterica</name>
    <name type="common">Salmonella choleraesuis</name>
    <dbReference type="NCBI Taxonomy" id="28901"/>
    <lineage>
        <taxon>Bacteria</taxon>
        <taxon>Pseudomonadati</taxon>
        <taxon>Pseudomonadota</taxon>
        <taxon>Gammaproteobacteria</taxon>
        <taxon>Enterobacterales</taxon>
        <taxon>Enterobacteriaceae</taxon>
        <taxon>Salmonella</taxon>
    </lineage>
</organism>
<reference evidence="3" key="1">
    <citation type="submission" date="2018-07" db="EMBL/GenBank/DDBJ databases">
        <authorList>
            <consortium name="PulseNet: The National Subtyping Network for Foodborne Disease Surveillance"/>
            <person name="Tarr C.L."/>
            <person name="Trees E."/>
            <person name="Katz L.S."/>
            <person name="Carleton-Romer H.A."/>
            <person name="Stroika S."/>
            <person name="Kucerova Z."/>
            <person name="Roache K.F."/>
            <person name="Sabol A.L."/>
            <person name="Besser J."/>
            <person name="Gerner-Smidt P."/>
        </authorList>
    </citation>
    <scope>NUCLEOTIDE SEQUENCE</scope>
    <source>
        <strain evidence="3">PNUSAS020868</strain>
    </source>
</reference>
<evidence type="ECO:0000259" key="2">
    <source>
        <dbReference type="Pfam" id="PF18254"/>
    </source>
</evidence>
<dbReference type="Pfam" id="PF18254">
    <property type="entry name" value="HMw1_D2"/>
    <property type="match status" value="1"/>
</dbReference>
<dbReference type="InterPro" id="IPR040542">
    <property type="entry name" value="HMW1_D2"/>
</dbReference>
<name>A0A5T8LT44_SALER</name>
<gene>
    <name evidence="3" type="ORF">DXG86_24015</name>
</gene>
<dbReference type="AlphaFoldDB" id="A0A5T8LT44"/>
<accession>A0A5T8LT44</accession>
<feature type="domain" description="HMW1" evidence="2">
    <location>
        <begin position="161"/>
        <end position="216"/>
    </location>
</feature>
<dbReference type="InterPro" id="IPR041109">
    <property type="entry name" value="HMW1C_N"/>
</dbReference>
<dbReference type="EMBL" id="AAGGHR010000038">
    <property type="protein sequence ID" value="EBN6430176.1"/>
    <property type="molecule type" value="Genomic_DNA"/>
</dbReference>
<sequence length="216" mass="24194">MAFVGVPVDHLSQPDNFNLEQFEYQVTQPDTESAARMLLFMLTQLDCHYGQWGPQFSAYTPGTSLEGLNPVLCTRIAGAVTTLFSRPDFTVSDGGYVQLMNLHRWLALIFAVSLYRHADHIIRNINAAGGGVVDPLTLNSHNLRLFCLCYFPDSQIALQPDVLWQYDRRTVARLFLALISGRTLPTSAAHGKREQLLAWLPDRLAELDSLDFLPTA</sequence>
<dbReference type="Pfam" id="PF18071">
    <property type="entry name" value="HMW1C_N"/>
    <property type="match status" value="1"/>
</dbReference>